<dbReference type="Proteomes" id="UP000766904">
    <property type="component" value="Unassembled WGS sequence"/>
</dbReference>
<proteinExistence type="predicted"/>
<protein>
    <submittedName>
        <fullName evidence="2">Uncharacterized protein</fullName>
    </submittedName>
</protein>
<keyword evidence="3" id="KW-1185">Reference proteome</keyword>
<evidence type="ECO:0000256" key="1">
    <source>
        <dbReference type="SAM" id="MobiDB-lite"/>
    </source>
</evidence>
<accession>A0A8J8Q1M8</accession>
<evidence type="ECO:0000313" key="2">
    <source>
        <dbReference type="EMBL" id="TYL37219.1"/>
    </source>
</evidence>
<organism evidence="2 3">
    <name type="scientific">Natronococcus pandeyae</name>
    <dbReference type="NCBI Taxonomy" id="2055836"/>
    <lineage>
        <taxon>Archaea</taxon>
        <taxon>Methanobacteriati</taxon>
        <taxon>Methanobacteriota</taxon>
        <taxon>Stenosarchaea group</taxon>
        <taxon>Halobacteria</taxon>
        <taxon>Halobacteriales</taxon>
        <taxon>Natrialbaceae</taxon>
        <taxon>Natronococcus</taxon>
    </lineage>
</organism>
<dbReference type="AlphaFoldDB" id="A0A8J8Q1M8"/>
<reference evidence="2" key="1">
    <citation type="submission" date="2017-11" db="EMBL/GenBank/DDBJ databases">
        <authorList>
            <person name="Kajale S.C."/>
            <person name="Sharma A."/>
        </authorList>
    </citation>
    <scope>NUCLEOTIDE SEQUENCE</scope>
    <source>
        <strain evidence="2">LS1_42</strain>
    </source>
</reference>
<gene>
    <name evidence="2" type="ORF">CV102_18055</name>
</gene>
<feature type="region of interest" description="Disordered" evidence="1">
    <location>
        <begin position="1"/>
        <end position="22"/>
    </location>
</feature>
<dbReference type="EMBL" id="PHNJ01000011">
    <property type="protein sequence ID" value="TYL37219.1"/>
    <property type="molecule type" value="Genomic_DNA"/>
</dbReference>
<comment type="caution">
    <text evidence="2">The sequence shown here is derived from an EMBL/GenBank/DDBJ whole genome shotgun (WGS) entry which is preliminary data.</text>
</comment>
<sequence>MNAYRRAVSEGQPTPGRAESQLPTPIEFLTGIKEGEVTIEKVGLDRGLPTLLFKIESDDGDETVLNFGVERLLPTALFKQADGS</sequence>
<name>A0A8J8Q1M8_9EURY</name>
<evidence type="ECO:0000313" key="3">
    <source>
        <dbReference type="Proteomes" id="UP000766904"/>
    </source>
</evidence>